<accession>A0A914RGT1</accession>
<evidence type="ECO:0000313" key="1">
    <source>
        <dbReference type="Proteomes" id="UP000887564"/>
    </source>
</evidence>
<dbReference type="WBParaSite" id="PEQ_0000570801-mRNA-1">
    <property type="protein sequence ID" value="PEQ_0000570801-mRNA-1"/>
    <property type="gene ID" value="PEQ_0000570801"/>
</dbReference>
<protein>
    <submittedName>
        <fullName evidence="2">Uncharacterized protein</fullName>
    </submittedName>
</protein>
<sequence>MTGVLSDHREIGSQLLAVVILRSKHMSTALFLLIFPTVRFTLKNLSKLFHARDKYLYCLAVLAEVIFFNEIRKTC</sequence>
<name>A0A914RGT1_PAREQ</name>
<dbReference type="Proteomes" id="UP000887564">
    <property type="component" value="Unplaced"/>
</dbReference>
<proteinExistence type="predicted"/>
<reference evidence="2" key="1">
    <citation type="submission" date="2022-11" db="UniProtKB">
        <authorList>
            <consortium name="WormBaseParasite"/>
        </authorList>
    </citation>
    <scope>IDENTIFICATION</scope>
</reference>
<organism evidence="1 2">
    <name type="scientific">Parascaris equorum</name>
    <name type="common">Equine roundworm</name>
    <dbReference type="NCBI Taxonomy" id="6256"/>
    <lineage>
        <taxon>Eukaryota</taxon>
        <taxon>Metazoa</taxon>
        <taxon>Ecdysozoa</taxon>
        <taxon>Nematoda</taxon>
        <taxon>Chromadorea</taxon>
        <taxon>Rhabditida</taxon>
        <taxon>Spirurina</taxon>
        <taxon>Ascaridomorpha</taxon>
        <taxon>Ascaridoidea</taxon>
        <taxon>Ascarididae</taxon>
        <taxon>Parascaris</taxon>
    </lineage>
</organism>
<keyword evidence="1" id="KW-1185">Reference proteome</keyword>
<dbReference type="AlphaFoldDB" id="A0A914RGT1"/>
<evidence type="ECO:0000313" key="2">
    <source>
        <dbReference type="WBParaSite" id="PEQ_0000570801-mRNA-1"/>
    </source>
</evidence>